<evidence type="ECO:0000256" key="6">
    <source>
        <dbReference type="ARBA" id="ARBA00023180"/>
    </source>
</evidence>
<evidence type="ECO:0000256" key="1">
    <source>
        <dbReference type="ARBA" id="ARBA00004479"/>
    </source>
</evidence>
<evidence type="ECO:0000256" key="11">
    <source>
        <dbReference type="SAM" id="SignalP"/>
    </source>
</evidence>
<dbReference type="GO" id="GO:0016020">
    <property type="term" value="C:membrane"/>
    <property type="evidence" value="ECO:0007669"/>
    <property type="project" value="UniProtKB-SubCell"/>
</dbReference>
<dbReference type="InterPro" id="IPR051008">
    <property type="entry name" value="Telomere_Capping_Maintenance"/>
</dbReference>
<accession>A0AB34PUI3</accession>
<evidence type="ECO:0000256" key="2">
    <source>
        <dbReference type="ARBA" id="ARBA00022692"/>
    </source>
</evidence>
<organism evidence="13 14">
    <name type="scientific">Candida albicans P78048</name>
    <dbReference type="NCBI Taxonomy" id="1094989"/>
    <lineage>
        <taxon>Eukaryota</taxon>
        <taxon>Fungi</taxon>
        <taxon>Dikarya</taxon>
        <taxon>Ascomycota</taxon>
        <taxon>Saccharomycotina</taxon>
        <taxon>Pichiomycetes</taxon>
        <taxon>Debaryomycetaceae</taxon>
        <taxon>Candida/Lodderomyces clade</taxon>
        <taxon>Candida</taxon>
    </lineage>
</organism>
<evidence type="ECO:0000313" key="14">
    <source>
        <dbReference type="Proteomes" id="UP000030161"/>
    </source>
</evidence>
<dbReference type="AlphaFoldDB" id="A0AB34PUI3"/>
<keyword evidence="2 10" id="KW-0812">Transmembrane</keyword>
<keyword evidence="5 10" id="KW-0472">Membrane</keyword>
<feature type="signal peptide" evidence="11">
    <location>
        <begin position="1"/>
        <end position="17"/>
    </location>
</feature>
<reference evidence="13 14" key="1">
    <citation type="submission" date="2013-12" db="EMBL/GenBank/DDBJ databases">
        <title>The Genome Sequence of Candida albicans P78048.</title>
        <authorList>
            <consortium name="The Broad Institute Genome Sequencing Platform"/>
            <consortium name="The Broad Institute Genome Sequencing Center for Infectious Disease"/>
            <person name="Cuomo C."/>
            <person name="Bennett R."/>
            <person name="Hirakawa M."/>
            <person name="Noverr M."/>
            <person name="Mitchell A."/>
            <person name="Young S.K."/>
            <person name="Zeng Q."/>
            <person name="Gargeya S."/>
            <person name="Fitzgerald M."/>
            <person name="Abouelleil A."/>
            <person name="Alvarado L."/>
            <person name="Berlin A.M."/>
            <person name="Chapman S.B."/>
            <person name="Dewar J."/>
            <person name="Goldberg J."/>
            <person name="Griggs A."/>
            <person name="Gujja S."/>
            <person name="Hansen M."/>
            <person name="Howarth C."/>
            <person name="Imamovic A."/>
            <person name="Larimer J."/>
            <person name="McCowan C."/>
            <person name="Murphy C."/>
            <person name="Pearson M."/>
            <person name="Priest M."/>
            <person name="Roberts A."/>
            <person name="Saif S."/>
            <person name="Shea T."/>
            <person name="Sykes S."/>
            <person name="Wortman J."/>
            <person name="Nusbaum C."/>
            <person name="Birren B."/>
        </authorList>
    </citation>
    <scope>NUCLEOTIDE SEQUENCE [LARGE SCALE GENOMIC DNA]</scope>
    <source>
        <strain evidence="13 14">P78048</strain>
    </source>
</reference>
<dbReference type="Proteomes" id="UP000030161">
    <property type="component" value="Unassembled WGS sequence"/>
</dbReference>
<dbReference type="InterPro" id="IPR057530">
    <property type="entry name" value="TIM-barrel_MTC6"/>
</dbReference>
<comment type="function">
    <text evidence="7">May be involved in telomere capping.</text>
</comment>
<evidence type="ECO:0000256" key="9">
    <source>
        <dbReference type="ARBA" id="ARBA00039865"/>
    </source>
</evidence>
<feature type="chain" id="PRO_5044196839" description="Maintenance of telomere capping protein 6" evidence="11">
    <location>
        <begin position="18"/>
        <end position="614"/>
    </location>
</feature>
<keyword evidence="6" id="KW-0325">Glycoprotein</keyword>
<proteinExistence type="inferred from homology"/>
<keyword evidence="3 11" id="KW-0732">Signal</keyword>
<evidence type="ECO:0000256" key="10">
    <source>
        <dbReference type="SAM" id="Phobius"/>
    </source>
</evidence>
<evidence type="ECO:0000256" key="8">
    <source>
        <dbReference type="ARBA" id="ARBA00038159"/>
    </source>
</evidence>
<protein>
    <recommendedName>
        <fullName evidence="9">Maintenance of telomere capping protein 6</fullName>
    </recommendedName>
</protein>
<evidence type="ECO:0000259" key="12">
    <source>
        <dbReference type="Pfam" id="PF25506"/>
    </source>
</evidence>
<dbReference type="Pfam" id="PF25506">
    <property type="entry name" value="TIM-barrel_MTC6"/>
    <property type="match status" value="1"/>
</dbReference>
<gene>
    <name evidence="13" type="ORF">MG3_02974</name>
</gene>
<evidence type="ECO:0000256" key="3">
    <source>
        <dbReference type="ARBA" id="ARBA00022729"/>
    </source>
</evidence>
<evidence type="ECO:0000313" key="13">
    <source>
        <dbReference type="EMBL" id="KGR12884.1"/>
    </source>
</evidence>
<dbReference type="PANTHER" id="PTHR35518">
    <property type="entry name" value="MAINTENANCE OF TELOMOERE CAPPING"/>
    <property type="match status" value="1"/>
</dbReference>
<evidence type="ECO:0000256" key="7">
    <source>
        <dbReference type="ARBA" id="ARBA00037703"/>
    </source>
</evidence>
<keyword evidence="4 10" id="KW-1133">Transmembrane helix</keyword>
<evidence type="ECO:0000256" key="5">
    <source>
        <dbReference type="ARBA" id="ARBA00023136"/>
    </source>
</evidence>
<sequence>MTSLLFAFSLFLSFSVGSIFPFSISNGPAVNDTLQNAIRSQRDVSKPIPIDRVGFSGVSLSSFFESEGYSSDSLSNLNGLLKENVDGVMIDLYWNEFTSKWQLCPAPFPNNITYTTASNRIVDVSWNNKTYKCDPNLSTDNIMSILNSFIRDTNTDVEANFMHVMYNLKSIHYEKSNQTISLENIYKEKNSNLNVVGMDTLNDTVSLLSSYIFTPTLLKQYQSTSNKYTNSSSSIRYIDSLNETQAIQDFYSQSTILMPSLQTVLLTQYKRLMVHVVTNDMAESSRSYQISSSDKDTIFFNSDLPASIFHTDNASADELCYELSDAYNGTDVNIAEFNKVSLNATLRLVVDDDKTPFTTKSLSKYVRCGYYPIFNSTEYSSQKVTEGNSSIISREFASNLFWSWAPGQPSGPDNCINCTRPTTNNTSKHSDDNGEEEEEGNNIAYKCVALTEEGWEVSNCYEKYLFACQNKLSRNEWKLNNSTKRNYFDIDDDDCPEGYFFSLPRSNIEMLSLMTTVKQENVNYPIWIDLNDITVENCFVSGGPYAQCPYQETVTTDKFVRMIAPSFVVAMVVLVLIFIEKVFRKTPIQTNRKRYWKKAIHEYYAKNDYEGVPS</sequence>
<comment type="caution">
    <text evidence="13">The sequence shown here is derived from an EMBL/GenBank/DDBJ whole genome shotgun (WGS) entry which is preliminary data.</text>
</comment>
<feature type="domain" description="MTC6 partial TIM-barrel" evidence="12">
    <location>
        <begin position="28"/>
        <end position="384"/>
    </location>
</feature>
<comment type="subcellular location">
    <subcellularLocation>
        <location evidence="1">Membrane</location>
        <topology evidence="1">Single-pass type I membrane protein</topology>
    </subcellularLocation>
</comment>
<dbReference type="EMBL" id="AJIX01000015">
    <property type="protein sequence ID" value="KGR12884.1"/>
    <property type="molecule type" value="Genomic_DNA"/>
</dbReference>
<feature type="transmembrane region" description="Helical" evidence="10">
    <location>
        <begin position="559"/>
        <end position="579"/>
    </location>
</feature>
<dbReference type="PANTHER" id="PTHR35518:SF2">
    <property type="entry name" value="MAINTENANCE OF TELOMERE CAPPING PROTEIN 6"/>
    <property type="match status" value="1"/>
</dbReference>
<comment type="similarity">
    <text evidence="8">Belongs to the MTC6 family.</text>
</comment>
<name>A0AB34PUI3_CANAX</name>
<evidence type="ECO:0000256" key="4">
    <source>
        <dbReference type="ARBA" id="ARBA00022989"/>
    </source>
</evidence>